<name>A0ABW8CC87_9ACTN</name>
<evidence type="ECO:0000256" key="9">
    <source>
        <dbReference type="SAM" id="Phobius"/>
    </source>
</evidence>
<evidence type="ECO:0000256" key="2">
    <source>
        <dbReference type="ARBA" id="ARBA00012513"/>
    </source>
</evidence>
<dbReference type="Gene3D" id="3.30.200.20">
    <property type="entry name" value="Phosphorylase Kinase, domain 1"/>
    <property type="match status" value="1"/>
</dbReference>
<keyword evidence="6 7" id="KW-0067">ATP-binding</keyword>
<dbReference type="Pfam" id="PF00069">
    <property type="entry name" value="Pkinase"/>
    <property type="match status" value="1"/>
</dbReference>
<evidence type="ECO:0000256" key="4">
    <source>
        <dbReference type="ARBA" id="ARBA00022741"/>
    </source>
</evidence>
<dbReference type="EMBL" id="JBITYG010000007">
    <property type="protein sequence ID" value="MFI9103698.1"/>
    <property type="molecule type" value="Genomic_DNA"/>
</dbReference>
<dbReference type="PROSITE" id="PS50011">
    <property type="entry name" value="PROTEIN_KINASE_DOM"/>
    <property type="match status" value="1"/>
</dbReference>
<dbReference type="GO" id="GO:0004674">
    <property type="term" value="F:protein serine/threonine kinase activity"/>
    <property type="evidence" value="ECO:0007669"/>
    <property type="project" value="UniProtKB-EC"/>
</dbReference>
<keyword evidence="5 11" id="KW-0418">Kinase</keyword>
<evidence type="ECO:0000256" key="5">
    <source>
        <dbReference type="ARBA" id="ARBA00022777"/>
    </source>
</evidence>
<dbReference type="Proteomes" id="UP001614394">
    <property type="component" value="Unassembled WGS sequence"/>
</dbReference>
<sequence length="482" mass="50691">MEAVSGALIGGRYQLVELIGQGGMGRVWRGRDKALERDVAVKEVLLPQGLTSGERDHFLQRVAREARAAARLNHPGIITVHDVVEHEGAPVIVMELVTGTSLGALIAQDGALPVQRVAEIGAAMLKALQLAHAAGIVHRDLKPDNVLLMGDRVIITDFGIAHMADATTALTRTGAVIGTPSYMSPEQLEGRPPAPSGDLWSLGATLYSAVEGAPAFRGDTFSALVIAVVTKEPRPPLRAGALQPLLAALMTKDPAHRPTAEQALSVLDGVARGAAPPSPTPISTPTPTPTEVVTPAKPAPAGAWLPPQPSHAPSIGTRPPAQSFPPVGPGLHFQPTAASGAPTGAGAGSQVSPFGAVALRFIGCMALLWAIGSMLPWNYLDTVPSEFLPTVLAITGVFSLINAVPRPRWHPAVAWLVFVVFDLALYFVVKQVVVPALFHGETETGLSEVPRDMVINLLLYGTGAWLLWWKVPGSRSNRVAVQ</sequence>
<comment type="similarity">
    <text evidence="1">Belongs to the protein kinase superfamily. NEK Ser/Thr protein kinase family. NIMA subfamily.</text>
</comment>
<keyword evidence="9" id="KW-0812">Transmembrane</keyword>
<feature type="transmembrane region" description="Helical" evidence="9">
    <location>
        <begin position="412"/>
        <end position="433"/>
    </location>
</feature>
<dbReference type="InterPro" id="IPR050660">
    <property type="entry name" value="NEK_Ser/Thr_kinase"/>
</dbReference>
<dbReference type="PROSITE" id="PS00108">
    <property type="entry name" value="PROTEIN_KINASE_ST"/>
    <property type="match status" value="1"/>
</dbReference>
<dbReference type="RefSeq" id="WP_399653096.1">
    <property type="nucleotide sequence ID" value="NZ_JBITYG010000007.1"/>
</dbReference>
<accession>A0ABW8CC87</accession>
<keyword evidence="4 7" id="KW-0547">Nucleotide-binding</keyword>
<feature type="compositionally biased region" description="Pro residues" evidence="8">
    <location>
        <begin position="276"/>
        <end position="288"/>
    </location>
</feature>
<protein>
    <recommendedName>
        <fullName evidence="2">non-specific serine/threonine protein kinase</fullName>
        <ecNumber evidence="2">2.7.11.1</ecNumber>
    </recommendedName>
</protein>
<reference evidence="11 12" key="1">
    <citation type="submission" date="2024-10" db="EMBL/GenBank/DDBJ databases">
        <title>The Natural Products Discovery Center: Release of the First 8490 Sequenced Strains for Exploring Actinobacteria Biosynthetic Diversity.</title>
        <authorList>
            <person name="Kalkreuter E."/>
            <person name="Kautsar S.A."/>
            <person name="Yang D."/>
            <person name="Bader C.D."/>
            <person name="Teijaro C.N."/>
            <person name="Fluegel L."/>
            <person name="Davis C.M."/>
            <person name="Simpson J.R."/>
            <person name="Lauterbach L."/>
            <person name="Steele A.D."/>
            <person name="Gui C."/>
            <person name="Meng S."/>
            <person name="Li G."/>
            <person name="Viehrig K."/>
            <person name="Ye F."/>
            <person name="Su P."/>
            <person name="Kiefer A.F."/>
            <person name="Nichols A."/>
            <person name="Cepeda A.J."/>
            <person name="Yan W."/>
            <person name="Fan B."/>
            <person name="Jiang Y."/>
            <person name="Adhikari A."/>
            <person name="Zheng C.-J."/>
            <person name="Schuster L."/>
            <person name="Cowan T.M."/>
            <person name="Smanski M.J."/>
            <person name="Chevrette M.G."/>
            <person name="De Carvalho L.P.S."/>
            <person name="Shen B."/>
        </authorList>
    </citation>
    <scope>NUCLEOTIDE SEQUENCE [LARGE SCALE GENOMIC DNA]</scope>
    <source>
        <strain evidence="11 12">NPDC053399</strain>
    </source>
</reference>
<dbReference type="InterPro" id="IPR017441">
    <property type="entry name" value="Protein_kinase_ATP_BS"/>
</dbReference>
<dbReference type="InterPro" id="IPR000719">
    <property type="entry name" value="Prot_kinase_dom"/>
</dbReference>
<dbReference type="Gene3D" id="1.10.510.10">
    <property type="entry name" value="Transferase(Phosphotransferase) domain 1"/>
    <property type="match status" value="1"/>
</dbReference>
<feature type="transmembrane region" description="Helical" evidence="9">
    <location>
        <begin position="453"/>
        <end position="469"/>
    </location>
</feature>
<gene>
    <name evidence="11" type="ORF">ACIGXA_24545</name>
</gene>
<feature type="binding site" evidence="7">
    <location>
        <position position="42"/>
    </location>
    <ligand>
        <name>ATP</name>
        <dbReference type="ChEBI" id="CHEBI:30616"/>
    </ligand>
</feature>
<dbReference type="SUPFAM" id="SSF56112">
    <property type="entry name" value="Protein kinase-like (PK-like)"/>
    <property type="match status" value="1"/>
</dbReference>
<dbReference type="InterPro" id="IPR008271">
    <property type="entry name" value="Ser/Thr_kinase_AS"/>
</dbReference>
<evidence type="ECO:0000313" key="11">
    <source>
        <dbReference type="EMBL" id="MFI9103698.1"/>
    </source>
</evidence>
<feature type="compositionally biased region" description="Low complexity" evidence="8">
    <location>
        <begin position="289"/>
        <end position="301"/>
    </location>
</feature>
<evidence type="ECO:0000256" key="3">
    <source>
        <dbReference type="ARBA" id="ARBA00022679"/>
    </source>
</evidence>
<dbReference type="PROSITE" id="PS00107">
    <property type="entry name" value="PROTEIN_KINASE_ATP"/>
    <property type="match status" value="1"/>
</dbReference>
<keyword evidence="12" id="KW-1185">Reference proteome</keyword>
<dbReference type="InterPro" id="IPR011009">
    <property type="entry name" value="Kinase-like_dom_sf"/>
</dbReference>
<keyword evidence="3 11" id="KW-0808">Transferase</keyword>
<dbReference type="SMART" id="SM00220">
    <property type="entry name" value="S_TKc"/>
    <property type="match status" value="1"/>
</dbReference>
<proteinExistence type="inferred from homology"/>
<dbReference type="PANTHER" id="PTHR43671">
    <property type="entry name" value="SERINE/THREONINE-PROTEIN KINASE NEK"/>
    <property type="match status" value="1"/>
</dbReference>
<keyword evidence="9" id="KW-0472">Membrane</keyword>
<dbReference type="CDD" id="cd14014">
    <property type="entry name" value="STKc_PknB_like"/>
    <property type="match status" value="1"/>
</dbReference>
<evidence type="ECO:0000256" key="8">
    <source>
        <dbReference type="SAM" id="MobiDB-lite"/>
    </source>
</evidence>
<evidence type="ECO:0000259" key="10">
    <source>
        <dbReference type="PROSITE" id="PS50011"/>
    </source>
</evidence>
<evidence type="ECO:0000256" key="1">
    <source>
        <dbReference type="ARBA" id="ARBA00010886"/>
    </source>
</evidence>
<keyword evidence="9" id="KW-1133">Transmembrane helix</keyword>
<evidence type="ECO:0000256" key="6">
    <source>
        <dbReference type="ARBA" id="ARBA00022840"/>
    </source>
</evidence>
<evidence type="ECO:0000256" key="7">
    <source>
        <dbReference type="PROSITE-ProRule" id="PRU10141"/>
    </source>
</evidence>
<comment type="caution">
    <text evidence="11">The sequence shown here is derived from an EMBL/GenBank/DDBJ whole genome shotgun (WGS) entry which is preliminary data.</text>
</comment>
<feature type="transmembrane region" description="Helical" evidence="9">
    <location>
        <begin position="387"/>
        <end position="405"/>
    </location>
</feature>
<feature type="region of interest" description="Disordered" evidence="8">
    <location>
        <begin position="271"/>
        <end position="329"/>
    </location>
</feature>
<organism evidence="11 12">
    <name type="scientific">Streptomyces fildesensis</name>
    <dbReference type="NCBI Taxonomy" id="375757"/>
    <lineage>
        <taxon>Bacteria</taxon>
        <taxon>Bacillati</taxon>
        <taxon>Actinomycetota</taxon>
        <taxon>Actinomycetes</taxon>
        <taxon>Kitasatosporales</taxon>
        <taxon>Streptomycetaceae</taxon>
        <taxon>Streptomyces</taxon>
    </lineage>
</organism>
<evidence type="ECO:0000313" key="12">
    <source>
        <dbReference type="Proteomes" id="UP001614394"/>
    </source>
</evidence>
<dbReference type="PANTHER" id="PTHR43671:SF13">
    <property type="entry name" value="SERINE_THREONINE-PROTEIN KINASE NEK2"/>
    <property type="match status" value="1"/>
</dbReference>
<dbReference type="EC" id="2.7.11.1" evidence="2"/>
<feature type="domain" description="Protein kinase" evidence="10">
    <location>
        <begin position="13"/>
        <end position="270"/>
    </location>
</feature>